<feature type="region of interest" description="Disordered" evidence="4">
    <location>
        <begin position="1"/>
        <end position="93"/>
    </location>
</feature>
<dbReference type="GO" id="GO:0000166">
    <property type="term" value="F:nucleotide binding"/>
    <property type="evidence" value="ECO:0007669"/>
    <property type="project" value="InterPro"/>
</dbReference>
<dbReference type="GO" id="GO:0006352">
    <property type="term" value="P:DNA-templated transcription initiation"/>
    <property type="evidence" value="ECO:0007669"/>
    <property type="project" value="InterPro"/>
</dbReference>
<dbReference type="Pfam" id="PF03874">
    <property type="entry name" value="RNA_pol_Rpb4"/>
    <property type="match status" value="1"/>
</dbReference>
<sequence length="220" mass="23527">MAEKGGKGFSLPKSGKSALKSPASKGKDDSSAKSKRGRKVQFDSEGSLDTNSTKSNGKADIPSFKGDLGKAGKGEKAGSAGKSQKAKAPDPLELRVEQELPANTTCLMDCEAADILQGIQENMVVLSDDPAIKLPVSFDRGLAYAQRNRLYDNPQAVKQILEPLKQHGVSDGELCMIANFPLESVDEVFALVPSFKNKKSKLRVPLENVLAELAKLRKAA</sequence>
<dbReference type="SUPFAM" id="SSF47819">
    <property type="entry name" value="HRDC-like"/>
    <property type="match status" value="1"/>
</dbReference>
<reference evidence="6" key="1">
    <citation type="submission" date="2015-12" db="EMBL/GenBank/DDBJ databases">
        <title>Gene expression during late stages of embryo sac development: a critical building block for successful pollen-pistil interactions.</title>
        <authorList>
            <person name="Liu Y."/>
            <person name="Joly V."/>
            <person name="Sabar M."/>
            <person name="Matton D.P."/>
        </authorList>
    </citation>
    <scope>NUCLEOTIDE SEQUENCE</scope>
</reference>
<keyword evidence="6" id="KW-0240">DNA-directed RNA polymerase</keyword>
<dbReference type="InterPro" id="IPR006590">
    <property type="entry name" value="RNA_pol_Rpb4/RPC9_core"/>
</dbReference>
<comment type="subcellular location">
    <subcellularLocation>
        <location evidence="1">Nucleus</location>
    </subcellularLocation>
</comment>
<keyword evidence="6" id="KW-0804">Transcription</keyword>
<organism evidence="6">
    <name type="scientific">Solanum chacoense</name>
    <name type="common">Chaco potato</name>
    <dbReference type="NCBI Taxonomy" id="4108"/>
    <lineage>
        <taxon>Eukaryota</taxon>
        <taxon>Viridiplantae</taxon>
        <taxon>Streptophyta</taxon>
        <taxon>Embryophyta</taxon>
        <taxon>Tracheophyta</taxon>
        <taxon>Spermatophyta</taxon>
        <taxon>Magnoliopsida</taxon>
        <taxon>eudicotyledons</taxon>
        <taxon>Gunneridae</taxon>
        <taxon>Pentapetalae</taxon>
        <taxon>asterids</taxon>
        <taxon>lamiids</taxon>
        <taxon>Solanales</taxon>
        <taxon>Solanaceae</taxon>
        <taxon>Solanoideae</taxon>
        <taxon>Solaneae</taxon>
        <taxon>Solanum</taxon>
    </lineage>
</organism>
<name>A0A0V0HTZ4_SOLCH</name>
<feature type="domain" description="RNA polymerase Rpb4/RPC9 core" evidence="5">
    <location>
        <begin position="99"/>
        <end position="220"/>
    </location>
</feature>
<comment type="similarity">
    <text evidence="3">Belongs to the eukaryotic RPB4 RNA polymerase subunit family.</text>
</comment>
<protein>
    <submittedName>
        <fullName evidence="6">Putative DNA-directed RNA polymerases IV and V subunit 4-like</fullName>
    </submittedName>
</protein>
<proteinExistence type="inferred from homology"/>
<evidence type="ECO:0000256" key="3">
    <source>
        <dbReference type="ARBA" id="ARBA00025724"/>
    </source>
</evidence>
<keyword evidence="2" id="KW-0539">Nucleus</keyword>
<feature type="compositionally biased region" description="Basic and acidic residues" evidence="4">
    <location>
        <begin position="67"/>
        <end position="76"/>
    </location>
</feature>
<evidence type="ECO:0000256" key="4">
    <source>
        <dbReference type="SAM" id="MobiDB-lite"/>
    </source>
</evidence>
<feature type="compositionally biased region" description="Polar residues" evidence="4">
    <location>
        <begin position="47"/>
        <end position="56"/>
    </location>
</feature>
<dbReference type="AlphaFoldDB" id="A0A0V0HTZ4"/>
<evidence type="ECO:0000256" key="2">
    <source>
        <dbReference type="ARBA" id="ARBA00023242"/>
    </source>
</evidence>
<evidence type="ECO:0000259" key="5">
    <source>
        <dbReference type="SMART" id="SM00657"/>
    </source>
</evidence>
<dbReference type="PANTHER" id="PTHR21297">
    <property type="entry name" value="DNA-DIRECTED RNA POLYMERASE II"/>
    <property type="match status" value="1"/>
</dbReference>
<evidence type="ECO:0000256" key="1">
    <source>
        <dbReference type="ARBA" id="ARBA00004123"/>
    </source>
</evidence>
<accession>A0A0V0HTZ4</accession>
<dbReference type="SMART" id="SM00657">
    <property type="entry name" value="RPOL4c"/>
    <property type="match status" value="1"/>
</dbReference>
<dbReference type="InterPro" id="IPR005574">
    <property type="entry name" value="Rpb4/RPC9"/>
</dbReference>
<dbReference type="InterPro" id="IPR045222">
    <property type="entry name" value="Rpb4-like"/>
</dbReference>
<dbReference type="Gene3D" id="1.20.1250.40">
    <property type="match status" value="1"/>
</dbReference>
<dbReference type="InterPro" id="IPR038324">
    <property type="entry name" value="Rpb4/RPC9_sf"/>
</dbReference>
<dbReference type="EMBL" id="GEDG01015294">
    <property type="protein sequence ID" value="JAP23603.1"/>
    <property type="molecule type" value="Transcribed_RNA"/>
</dbReference>
<dbReference type="InterPro" id="IPR010997">
    <property type="entry name" value="HRDC-like_sf"/>
</dbReference>
<evidence type="ECO:0000313" key="6">
    <source>
        <dbReference type="EMBL" id="JAP23603.1"/>
    </source>
</evidence>
<dbReference type="GO" id="GO:0000428">
    <property type="term" value="C:DNA-directed RNA polymerase complex"/>
    <property type="evidence" value="ECO:0007669"/>
    <property type="project" value="UniProtKB-KW"/>
</dbReference>
<dbReference type="GO" id="GO:0005634">
    <property type="term" value="C:nucleus"/>
    <property type="evidence" value="ECO:0007669"/>
    <property type="project" value="UniProtKB-SubCell"/>
</dbReference>